<evidence type="ECO:0000313" key="1">
    <source>
        <dbReference type="EMBL" id="GIY06226.1"/>
    </source>
</evidence>
<dbReference type="AlphaFoldDB" id="A0AAV4QB60"/>
<accession>A0AAV4QB60</accession>
<dbReference type="Proteomes" id="UP001054945">
    <property type="component" value="Unassembled WGS sequence"/>
</dbReference>
<evidence type="ECO:0000313" key="2">
    <source>
        <dbReference type="Proteomes" id="UP001054945"/>
    </source>
</evidence>
<comment type="caution">
    <text evidence="1">The sequence shown here is derived from an EMBL/GenBank/DDBJ whole genome shotgun (WGS) entry which is preliminary data.</text>
</comment>
<proteinExistence type="predicted"/>
<protein>
    <submittedName>
        <fullName evidence="1">Uncharacterized protein</fullName>
    </submittedName>
</protein>
<sequence>MLPAERPRNNGEIFQGQESCFRSNEEDVRCFGSEGIKPWQKVLWEKSDICNKSGGETFRKDTSSMMT</sequence>
<dbReference type="EMBL" id="BPLR01005937">
    <property type="protein sequence ID" value="GIY06226.1"/>
    <property type="molecule type" value="Genomic_DNA"/>
</dbReference>
<keyword evidence="2" id="KW-1185">Reference proteome</keyword>
<name>A0AAV4QB60_CAEEX</name>
<gene>
    <name evidence="1" type="ORF">CEXT_41171</name>
</gene>
<reference evidence="1 2" key="1">
    <citation type="submission" date="2021-06" db="EMBL/GenBank/DDBJ databases">
        <title>Caerostris extrusa draft genome.</title>
        <authorList>
            <person name="Kono N."/>
            <person name="Arakawa K."/>
        </authorList>
    </citation>
    <scope>NUCLEOTIDE SEQUENCE [LARGE SCALE GENOMIC DNA]</scope>
</reference>
<organism evidence="1 2">
    <name type="scientific">Caerostris extrusa</name>
    <name type="common">Bark spider</name>
    <name type="synonym">Caerostris bankana</name>
    <dbReference type="NCBI Taxonomy" id="172846"/>
    <lineage>
        <taxon>Eukaryota</taxon>
        <taxon>Metazoa</taxon>
        <taxon>Ecdysozoa</taxon>
        <taxon>Arthropoda</taxon>
        <taxon>Chelicerata</taxon>
        <taxon>Arachnida</taxon>
        <taxon>Araneae</taxon>
        <taxon>Araneomorphae</taxon>
        <taxon>Entelegynae</taxon>
        <taxon>Araneoidea</taxon>
        <taxon>Araneidae</taxon>
        <taxon>Caerostris</taxon>
    </lineage>
</organism>